<keyword evidence="5" id="KW-0732">Signal</keyword>
<proteinExistence type="predicted"/>
<keyword evidence="4" id="KW-0479">Metal-binding</keyword>
<dbReference type="EMBL" id="MZGW01000008">
    <property type="protein sequence ID" value="OPJ55064.1"/>
    <property type="molecule type" value="Genomic_DNA"/>
</dbReference>
<dbReference type="Proteomes" id="UP000190140">
    <property type="component" value="Unassembled WGS sequence"/>
</dbReference>
<dbReference type="AlphaFoldDB" id="A0A1V4I5A3"/>
<evidence type="ECO:0000256" key="3">
    <source>
        <dbReference type="ARBA" id="ARBA00022525"/>
    </source>
</evidence>
<dbReference type="Pfam" id="PF00882">
    <property type="entry name" value="Zn_dep_PLPC"/>
    <property type="match status" value="1"/>
</dbReference>
<evidence type="ECO:0000256" key="7">
    <source>
        <dbReference type="ARBA" id="ARBA00022833"/>
    </source>
</evidence>
<dbReference type="CDD" id="cd11009">
    <property type="entry name" value="Zn_dep_PLPC"/>
    <property type="match status" value="1"/>
</dbReference>
<evidence type="ECO:0000256" key="8">
    <source>
        <dbReference type="ARBA" id="ARBA00031285"/>
    </source>
</evidence>
<name>A0A1V4I5A3_9FIRM</name>
<organism evidence="10 11">
    <name type="scientific">Alkalithermobacter paradoxus</name>
    <dbReference type="NCBI Taxonomy" id="29349"/>
    <lineage>
        <taxon>Bacteria</taxon>
        <taxon>Bacillati</taxon>
        <taxon>Bacillota</taxon>
        <taxon>Clostridia</taxon>
        <taxon>Peptostreptococcales</taxon>
        <taxon>Tepidibacteraceae</taxon>
        <taxon>Alkalithermobacter</taxon>
    </lineage>
</organism>
<dbReference type="RefSeq" id="WP_331722068.1">
    <property type="nucleotide sequence ID" value="NZ_MZGW01000008.1"/>
</dbReference>
<keyword evidence="6" id="KW-0378">Hydrolase</keyword>
<keyword evidence="3" id="KW-0964">Secreted</keyword>
<dbReference type="PROSITE" id="PS51346">
    <property type="entry name" value="PROKAR_ZN_DEPEND_PLPC_2"/>
    <property type="match status" value="1"/>
</dbReference>
<dbReference type="InterPro" id="IPR001531">
    <property type="entry name" value="Zn_PLipaseC"/>
</dbReference>
<evidence type="ECO:0000313" key="10">
    <source>
        <dbReference type="EMBL" id="OPJ55064.1"/>
    </source>
</evidence>
<evidence type="ECO:0000259" key="9">
    <source>
        <dbReference type="PROSITE" id="PS51346"/>
    </source>
</evidence>
<dbReference type="GO" id="GO:0034480">
    <property type="term" value="F:phosphatidylcholine phospholipase C activity"/>
    <property type="evidence" value="ECO:0007669"/>
    <property type="project" value="UniProtKB-EC"/>
</dbReference>
<accession>A0A1V4I5A3</accession>
<dbReference type="GO" id="GO:0008270">
    <property type="term" value="F:zinc ion binding"/>
    <property type="evidence" value="ECO:0007669"/>
    <property type="project" value="InterPro"/>
</dbReference>
<dbReference type="InterPro" id="IPR029002">
    <property type="entry name" value="PLPC/GPLD1"/>
</dbReference>
<comment type="caution">
    <text evidence="10">The sequence shown here is derived from an EMBL/GenBank/DDBJ whole genome shotgun (WGS) entry which is preliminary data.</text>
</comment>
<dbReference type="Gene3D" id="1.10.575.10">
    <property type="entry name" value="P1 Nuclease"/>
    <property type="match status" value="1"/>
</dbReference>
<dbReference type="SMART" id="SM00770">
    <property type="entry name" value="Zn_dep_PLPC"/>
    <property type="match status" value="1"/>
</dbReference>
<evidence type="ECO:0000256" key="2">
    <source>
        <dbReference type="ARBA" id="ARBA00018391"/>
    </source>
</evidence>
<keyword evidence="11" id="KW-1185">Reference proteome</keyword>
<keyword evidence="7" id="KW-0862">Zinc</keyword>
<protein>
    <recommendedName>
        <fullName evidence="2">Phospholipase C</fullName>
        <ecNumber evidence="1">3.1.4.3</ecNumber>
    </recommendedName>
    <alternativeName>
        <fullName evidence="8">Phosphatidylcholine cholinephosphohydrolase</fullName>
    </alternativeName>
</protein>
<evidence type="ECO:0000256" key="4">
    <source>
        <dbReference type="ARBA" id="ARBA00022723"/>
    </source>
</evidence>
<sequence>MRFIERTYSRALQLSFAAINPLKKRVINTHCKVHKFINVQAIKILKNDKRMEEFNFFVKYIVPINDGAVWADQDFKSNGHFYSTKTKKGLYGGNNAMHLAQDYYNSAIKFWNINDEYNSMFYLGACIHIIQDMTIPQHANIKLLDNHKQYETFVKRTYRYISDFKCEESAYILDTVDEYIRFNARVAMKIYRKFKHIKEDNERFYRISRCGIPLAQRTSAGAMIMFFKDIKKKLH</sequence>
<reference evidence="10 11" key="1">
    <citation type="submission" date="2017-03" db="EMBL/GenBank/DDBJ databases">
        <title>Genome sequence of Clostridium thermoalcaliphilum DSM 7309.</title>
        <authorList>
            <person name="Poehlein A."/>
            <person name="Daniel R."/>
        </authorList>
    </citation>
    <scope>NUCLEOTIDE SEQUENCE [LARGE SCALE GENOMIC DNA]</scope>
    <source>
        <strain evidence="10 11">DSM 7309</strain>
    </source>
</reference>
<evidence type="ECO:0000313" key="11">
    <source>
        <dbReference type="Proteomes" id="UP000190140"/>
    </source>
</evidence>
<evidence type="ECO:0000256" key="5">
    <source>
        <dbReference type="ARBA" id="ARBA00022729"/>
    </source>
</evidence>
<evidence type="ECO:0000256" key="1">
    <source>
        <dbReference type="ARBA" id="ARBA00012018"/>
    </source>
</evidence>
<feature type="domain" description="Zn-dependent PLC" evidence="9">
    <location>
        <begin position="21"/>
        <end position="235"/>
    </location>
</feature>
<dbReference type="InterPro" id="IPR008947">
    <property type="entry name" value="PLipase_C/P1_nuclease_dom_sf"/>
</dbReference>
<gene>
    <name evidence="10" type="ORF">CLOTH_17290</name>
</gene>
<dbReference type="SUPFAM" id="SSF48537">
    <property type="entry name" value="Phospholipase C/P1 nuclease"/>
    <property type="match status" value="1"/>
</dbReference>
<evidence type="ECO:0000256" key="6">
    <source>
        <dbReference type="ARBA" id="ARBA00022801"/>
    </source>
</evidence>
<dbReference type="EC" id="3.1.4.3" evidence="1"/>
<dbReference type="STRING" id="29349.CLOTH_17290"/>